<dbReference type="SUPFAM" id="SSF52540">
    <property type="entry name" value="P-loop containing nucleoside triphosphate hydrolases"/>
    <property type="match status" value="2"/>
</dbReference>
<keyword evidence="13" id="KW-1185">Reference proteome</keyword>
<evidence type="ECO:0000256" key="4">
    <source>
        <dbReference type="ARBA" id="ARBA00022475"/>
    </source>
</evidence>
<evidence type="ECO:0000256" key="5">
    <source>
        <dbReference type="ARBA" id="ARBA00022597"/>
    </source>
</evidence>
<evidence type="ECO:0000256" key="8">
    <source>
        <dbReference type="ARBA" id="ARBA00022840"/>
    </source>
</evidence>
<dbReference type="InterPro" id="IPR050107">
    <property type="entry name" value="ABC_carbohydrate_import_ATPase"/>
</dbReference>
<comment type="similarity">
    <text evidence="2">Belongs to the ABC transporter superfamily.</text>
</comment>
<comment type="subcellular location">
    <subcellularLocation>
        <location evidence="1">Cell membrane</location>
        <topology evidence="1">Peripheral membrane protein</topology>
    </subcellularLocation>
</comment>
<dbReference type="AlphaFoldDB" id="A0A1I5LZ34"/>
<keyword evidence="3" id="KW-0813">Transport</keyword>
<evidence type="ECO:0000313" key="13">
    <source>
        <dbReference type="Proteomes" id="UP000199236"/>
    </source>
</evidence>
<dbReference type="PANTHER" id="PTHR43790:SF3">
    <property type="entry name" value="D-ALLOSE IMPORT ATP-BINDING PROTEIN ALSA-RELATED"/>
    <property type="match status" value="1"/>
</dbReference>
<evidence type="ECO:0000256" key="2">
    <source>
        <dbReference type="ARBA" id="ARBA00005417"/>
    </source>
</evidence>
<evidence type="ECO:0000313" key="12">
    <source>
        <dbReference type="EMBL" id="SFP02599.1"/>
    </source>
</evidence>
<protein>
    <submittedName>
        <fullName evidence="12">Rhamnose transport system ATP-binding protein</fullName>
    </submittedName>
</protein>
<dbReference type="RefSeq" id="WP_090075432.1">
    <property type="nucleotide sequence ID" value="NZ_FOVR01000018.1"/>
</dbReference>
<evidence type="ECO:0000256" key="9">
    <source>
        <dbReference type="ARBA" id="ARBA00022967"/>
    </source>
</evidence>
<keyword evidence="10" id="KW-0472">Membrane</keyword>
<keyword evidence="5" id="KW-0762">Sugar transport</keyword>
<keyword evidence="8 12" id="KW-0067">ATP-binding</keyword>
<evidence type="ECO:0000256" key="1">
    <source>
        <dbReference type="ARBA" id="ARBA00004202"/>
    </source>
</evidence>
<evidence type="ECO:0000259" key="11">
    <source>
        <dbReference type="PROSITE" id="PS50893"/>
    </source>
</evidence>
<dbReference type="InterPro" id="IPR017871">
    <property type="entry name" value="ABC_transporter-like_CS"/>
</dbReference>
<accession>A0A1I5LZ34</accession>
<feature type="domain" description="ABC transporter" evidence="11">
    <location>
        <begin position="254"/>
        <end position="502"/>
    </location>
</feature>
<dbReference type="EMBL" id="FOVR01000018">
    <property type="protein sequence ID" value="SFP02599.1"/>
    <property type="molecule type" value="Genomic_DNA"/>
</dbReference>
<name>A0A1I5LZ34_9HYPH</name>
<evidence type="ECO:0000256" key="10">
    <source>
        <dbReference type="ARBA" id="ARBA00023136"/>
    </source>
</evidence>
<dbReference type="PROSITE" id="PS50893">
    <property type="entry name" value="ABC_TRANSPORTER_2"/>
    <property type="match status" value="2"/>
</dbReference>
<feature type="domain" description="ABC transporter" evidence="11">
    <location>
        <begin position="11"/>
        <end position="247"/>
    </location>
</feature>
<reference evidence="12 13" key="1">
    <citation type="submission" date="2016-10" db="EMBL/GenBank/DDBJ databases">
        <authorList>
            <person name="de Groot N.N."/>
        </authorList>
    </citation>
    <scope>NUCLEOTIDE SEQUENCE [LARGE SCALE GENOMIC DNA]</scope>
    <source>
        <strain evidence="12 13">CGMCC 1.9157</strain>
    </source>
</reference>
<dbReference type="GO" id="GO:0005524">
    <property type="term" value="F:ATP binding"/>
    <property type="evidence" value="ECO:0007669"/>
    <property type="project" value="UniProtKB-KW"/>
</dbReference>
<dbReference type="PROSITE" id="PS00211">
    <property type="entry name" value="ABC_TRANSPORTER_1"/>
    <property type="match status" value="1"/>
</dbReference>
<proteinExistence type="inferred from homology"/>
<keyword evidence="4" id="KW-1003">Cell membrane</keyword>
<dbReference type="GO" id="GO:0016887">
    <property type="term" value="F:ATP hydrolysis activity"/>
    <property type="evidence" value="ECO:0007669"/>
    <property type="project" value="InterPro"/>
</dbReference>
<dbReference type="OrthoDB" id="9805029at2"/>
<dbReference type="PANTHER" id="PTHR43790">
    <property type="entry name" value="CARBOHYDRATE TRANSPORT ATP-BINDING PROTEIN MG119-RELATED"/>
    <property type="match status" value="1"/>
</dbReference>
<keyword evidence="9" id="KW-1278">Translocase</keyword>
<evidence type="ECO:0000256" key="7">
    <source>
        <dbReference type="ARBA" id="ARBA00022741"/>
    </source>
</evidence>
<dbReference type="InterPro" id="IPR003593">
    <property type="entry name" value="AAA+_ATPase"/>
</dbReference>
<dbReference type="SMART" id="SM00382">
    <property type="entry name" value="AAA"/>
    <property type="match status" value="2"/>
</dbReference>
<organism evidence="12 13">
    <name type="scientific">Cohaesibacter marisflavi</name>
    <dbReference type="NCBI Taxonomy" id="655353"/>
    <lineage>
        <taxon>Bacteria</taxon>
        <taxon>Pseudomonadati</taxon>
        <taxon>Pseudomonadota</taxon>
        <taxon>Alphaproteobacteria</taxon>
        <taxon>Hyphomicrobiales</taxon>
        <taxon>Cohaesibacteraceae</taxon>
    </lineage>
</organism>
<dbReference type="Gene3D" id="3.40.50.300">
    <property type="entry name" value="P-loop containing nucleotide triphosphate hydrolases"/>
    <property type="match status" value="2"/>
</dbReference>
<dbReference type="Pfam" id="PF00005">
    <property type="entry name" value="ABC_tran"/>
    <property type="match status" value="2"/>
</dbReference>
<keyword evidence="6" id="KW-0677">Repeat</keyword>
<dbReference type="FunFam" id="3.40.50.300:FF:000127">
    <property type="entry name" value="Ribose import ATP-binding protein RbsA"/>
    <property type="match status" value="1"/>
</dbReference>
<sequence length="514" mass="56136">MADHANTTPLVELKGITKTFGGIHALKNAECRIYPGEVVALIGENGAGKSTLVKSMTGLYHPDSGTIKIKGIPVKLATAKAAAVMGITAIHQETTLFEELSVVENIFMGHPCLKSGGLLDWKQMHEKAAALLKEVDLDIDPAILLKQLSLGQQHMVAIARALAEEADVVIMDEPTSSLSSNEIEKLYVIIERLRQLGKGILFISHKFDEIFHIADRYVVFRDGSFVGEGNIADVREDDLVKMMVGREVATVFPKRTVEVGEPLLEVKNLGNNIEFKNISFSLHKREILGFYGLVGAGRSEIMRSIMALSPYAFTGEITLDGKAIHWTDCSQAIDAGVVYVPEDRRNQGAILPLSIRDNIALPSLKKLSNGIWPNRDAEKKLAQDYGQIFAIRAANIEQPVEDLSGGNQQKVVLSRWLATNPNVVIVDEPTRGIDVGAKSSVHDALGGMVEKDLSVLLVSSELPELMGMADRIIVMRLGEIVAEFDRKDFDAEVIAAYATGAKKPQTQSHDREVA</sequence>
<dbReference type="Proteomes" id="UP000199236">
    <property type="component" value="Unassembled WGS sequence"/>
</dbReference>
<dbReference type="InterPro" id="IPR027417">
    <property type="entry name" value="P-loop_NTPase"/>
</dbReference>
<keyword evidence="7" id="KW-0547">Nucleotide-binding</keyword>
<evidence type="ECO:0000256" key="6">
    <source>
        <dbReference type="ARBA" id="ARBA00022737"/>
    </source>
</evidence>
<dbReference type="CDD" id="cd03216">
    <property type="entry name" value="ABC_Carb_Monos_I"/>
    <property type="match status" value="1"/>
</dbReference>
<evidence type="ECO:0000256" key="3">
    <source>
        <dbReference type="ARBA" id="ARBA00022448"/>
    </source>
</evidence>
<dbReference type="CDD" id="cd03215">
    <property type="entry name" value="ABC_Carb_Monos_II"/>
    <property type="match status" value="1"/>
</dbReference>
<dbReference type="GO" id="GO:0005886">
    <property type="term" value="C:plasma membrane"/>
    <property type="evidence" value="ECO:0007669"/>
    <property type="project" value="UniProtKB-SubCell"/>
</dbReference>
<gene>
    <name evidence="12" type="ORF">SAMN04488056_11878</name>
</gene>
<dbReference type="InterPro" id="IPR003439">
    <property type="entry name" value="ABC_transporter-like_ATP-bd"/>
</dbReference>
<dbReference type="STRING" id="655353.SAMN04488056_11878"/>